<dbReference type="GO" id="GO:0006420">
    <property type="term" value="P:arginyl-tRNA aminoacylation"/>
    <property type="evidence" value="ECO:0007669"/>
    <property type="project" value="InterPro"/>
</dbReference>
<dbReference type="InterPro" id="IPR009080">
    <property type="entry name" value="tRNAsynth_Ia_anticodon-bd"/>
</dbReference>
<dbReference type="InterPro" id="IPR001278">
    <property type="entry name" value="Arg-tRNA-ligase"/>
</dbReference>
<proteinExistence type="predicted"/>
<comment type="caution">
    <text evidence="7">The sequence shown here is derived from an EMBL/GenBank/DDBJ whole genome shotgun (WGS) entry which is preliminary data.</text>
</comment>
<comment type="catalytic activity">
    <reaction evidence="5">
        <text>tRNA(Arg) + L-arginine + ATP = L-arginyl-tRNA(Arg) + AMP + diphosphate</text>
        <dbReference type="Rhea" id="RHEA:20301"/>
        <dbReference type="Rhea" id="RHEA-COMP:9658"/>
        <dbReference type="Rhea" id="RHEA-COMP:9673"/>
        <dbReference type="ChEBI" id="CHEBI:30616"/>
        <dbReference type="ChEBI" id="CHEBI:32682"/>
        <dbReference type="ChEBI" id="CHEBI:33019"/>
        <dbReference type="ChEBI" id="CHEBI:78442"/>
        <dbReference type="ChEBI" id="CHEBI:78513"/>
        <dbReference type="ChEBI" id="CHEBI:456215"/>
        <dbReference type="EC" id="6.1.1.19"/>
    </reaction>
</comment>
<organism evidence="7">
    <name type="scientific">Symploca sp. SIO1C4</name>
    <dbReference type="NCBI Taxonomy" id="2607765"/>
    <lineage>
        <taxon>Bacteria</taxon>
        <taxon>Bacillati</taxon>
        <taxon>Cyanobacteriota</taxon>
        <taxon>Cyanophyceae</taxon>
        <taxon>Coleofasciculales</taxon>
        <taxon>Coleofasciculaceae</taxon>
        <taxon>Symploca</taxon>
    </lineage>
</organism>
<evidence type="ECO:0000256" key="5">
    <source>
        <dbReference type="ARBA" id="ARBA00049339"/>
    </source>
</evidence>
<dbReference type="GO" id="GO:0005737">
    <property type="term" value="C:cytoplasm"/>
    <property type="evidence" value="ECO:0007669"/>
    <property type="project" value="InterPro"/>
</dbReference>
<reference evidence="7" key="1">
    <citation type="submission" date="2019-11" db="EMBL/GenBank/DDBJ databases">
        <title>Genomic insights into an expanded diversity of filamentous marine cyanobacteria reveals the extraordinary biosynthetic potential of Moorea and Okeania.</title>
        <authorList>
            <person name="Ferreira Leao T."/>
            <person name="Wang M."/>
            <person name="Moss N."/>
            <person name="Da Silva R."/>
            <person name="Sanders J."/>
            <person name="Nurk S."/>
            <person name="Gurevich A."/>
            <person name="Humphrey G."/>
            <person name="Reher R."/>
            <person name="Zhu Q."/>
            <person name="Belda-Ferre P."/>
            <person name="Glukhov E."/>
            <person name="Rex R."/>
            <person name="Dorrestein P.C."/>
            <person name="Knight R."/>
            <person name="Pevzner P."/>
            <person name="Gerwick W.H."/>
            <person name="Gerwick L."/>
        </authorList>
    </citation>
    <scope>NUCLEOTIDE SEQUENCE</scope>
    <source>
        <strain evidence="7">SIO1C4</strain>
    </source>
</reference>
<evidence type="ECO:0000256" key="2">
    <source>
        <dbReference type="ARBA" id="ARBA00022598"/>
    </source>
</evidence>
<dbReference type="AlphaFoldDB" id="A0A6B3NLX6"/>
<gene>
    <name evidence="7" type="ORF">F6J89_31155</name>
</gene>
<keyword evidence="4" id="KW-0067">ATP-binding</keyword>
<accession>A0A6B3NLX6</accession>
<dbReference type="EC" id="6.1.1.19" evidence="1"/>
<dbReference type="SUPFAM" id="SSF47323">
    <property type="entry name" value="Anticodon-binding domain of a subclass of class I aminoacyl-tRNA synthetases"/>
    <property type="match status" value="1"/>
</dbReference>
<dbReference type="PANTHER" id="PTHR11956:SF5">
    <property type="entry name" value="ARGININE--TRNA LIGASE, CYTOPLASMIC"/>
    <property type="match status" value="1"/>
</dbReference>
<keyword evidence="2" id="KW-0436">Ligase</keyword>
<name>A0A6B3NLX6_9CYAN</name>
<dbReference type="PANTHER" id="PTHR11956">
    <property type="entry name" value="ARGINYL-TRNA SYNTHETASE"/>
    <property type="match status" value="1"/>
</dbReference>
<sequence length="331" mass="37150">MNSKVQNNTSKCRQLSVSLLSNSAGIKQLLQQQLLVAIKLSGIGIDLTDLSGNAQLIPLYRLSNQTGIIYRCAIALQLAAKIKRRAIELANQFMISFPGNNCNNSRVKCLEFCVEVESSGWINFKLSDGALANWLQDLIEKPLLEEYEGKKVLLQERDGNSISTKPCVSPTHLNSLEPNTSFQLQYLHARCCSLLRLAHRQGLITLRDIDFKTTKLQIIEPNPIPWLQDKQLSDTEQLRLRLVHSTEQNLISQILDCSDEIGENNQISLVKRGSNLSLAFEQFYSECRIWGEVKTHNLRLAQGRLGLFAATQIVVRSLLQDQLGIAAPLEL</sequence>
<dbReference type="SMART" id="SM00836">
    <property type="entry name" value="DALR_1"/>
    <property type="match status" value="1"/>
</dbReference>
<dbReference type="InterPro" id="IPR008909">
    <property type="entry name" value="DALR_anticod-bd"/>
</dbReference>
<dbReference type="EMBL" id="JAAHFQ010000998">
    <property type="protein sequence ID" value="NER31945.1"/>
    <property type="molecule type" value="Genomic_DNA"/>
</dbReference>
<evidence type="ECO:0000313" key="7">
    <source>
        <dbReference type="EMBL" id="NER31945.1"/>
    </source>
</evidence>
<dbReference type="InterPro" id="IPR036695">
    <property type="entry name" value="Arg-tRNA-synth_N_sf"/>
</dbReference>
<protein>
    <recommendedName>
        <fullName evidence="1">arginine--tRNA ligase</fullName>
        <ecNumber evidence="1">6.1.1.19</ecNumber>
    </recommendedName>
</protein>
<evidence type="ECO:0000256" key="1">
    <source>
        <dbReference type="ARBA" id="ARBA00012837"/>
    </source>
</evidence>
<evidence type="ECO:0000256" key="3">
    <source>
        <dbReference type="ARBA" id="ARBA00022741"/>
    </source>
</evidence>
<keyword evidence="3" id="KW-0547">Nucleotide-binding</keyword>
<evidence type="ECO:0000256" key="4">
    <source>
        <dbReference type="ARBA" id="ARBA00022840"/>
    </source>
</evidence>
<dbReference type="Gene3D" id="1.10.730.10">
    <property type="entry name" value="Isoleucyl-tRNA Synthetase, Domain 1"/>
    <property type="match status" value="1"/>
</dbReference>
<dbReference type="GO" id="GO:0005524">
    <property type="term" value="F:ATP binding"/>
    <property type="evidence" value="ECO:0007669"/>
    <property type="project" value="UniProtKB-KW"/>
</dbReference>
<dbReference type="Gene3D" id="3.30.1360.70">
    <property type="entry name" value="Arginyl tRNA synthetase N-terminal domain"/>
    <property type="match status" value="1"/>
</dbReference>
<feature type="domain" description="DALR anticodon binding" evidence="6">
    <location>
        <begin position="184"/>
        <end position="331"/>
    </location>
</feature>
<evidence type="ECO:0000259" key="6">
    <source>
        <dbReference type="SMART" id="SM00836"/>
    </source>
</evidence>
<dbReference type="GO" id="GO:0004814">
    <property type="term" value="F:arginine-tRNA ligase activity"/>
    <property type="evidence" value="ECO:0007669"/>
    <property type="project" value="UniProtKB-EC"/>
</dbReference>